<protein>
    <submittedName>
        <fullName evidence="1">Uncharacterized protein</fullName>
    </submittedName>
</protein>
<reference evidence="1 2" key="1">
    <citation type="submission" date="2021-06" db="EMBL/GenBank/DDBJ databases">
        <title>Caerostris extrusa draft genome.</title>
        <authorList>
            <person name="Kono N."/>
            <person name="Arakawa K."/>
        </authorList>
    </citation>
    <scope>NUCLEOTIDE SEQUENCE [LARGE SCALE GENOMIC DNA]</scope>
</reference>
<evidence type="ECO:0000313" key="1">
    <source>
        <dbReference type="EMBL" id="GIY31646.1"/>
    </source>
</evidence>
<keyword evidence="2" id="KW-1185">Reference proteome</keyword>
<proteinExistence type="predicted"/>
<dbReference type="AlphaFoldDB" id="A0AAV4SFW9"/>
<name>A0AAV4SFW9_CAEEX</name>
<accession>A0AAV4SFW9</accession>
<dbReference type="EMBL" id="BPLR01009404">
    <property type="protein sequence ID" value="GIY31646.1"/>
    <property type="molecule type" value="Genomic_DNA"/>
</dbReference>
<evidence type="ECO:0000313" key="2">
    <source>
        <dbReference type="Proteomes" id="UP001054945"/>
    </source>
</evidence>
<dbReference type="Proteomes" id="UP001054945">
    <property type="component" value="Unassembled WGS sequence"/>
</dbReference>
<comment type="caution">
    <text evidence="1">The sequence shown here is derived from an EMBL/GenBank/DDBJ whole genome shotgun (WGS) entry which is preliminary data.</text>
</comment>
<gene>
    <name evidence="1" type="ORF">CEXT_351291</name>
</gene>
<organism evidence="1 2">
    <name type="scientific">Caerostris extrusa</name>
    <name type="common">Bark spider</name>
    <name type="synonym">Caerostris bankana</name>
    <dbReference type="NCBI Taxonomy" id="172846"/>
    <lineage>
        <taxon>Eukaryota</taxon>
        <taxon>Metazoa</taxon>
        <taxon>Ecdysozoa</taxon>
        <taxon>Arthropoda</taxon>
        <taxon>Chelicerata</taxon>
        <taxon>Arachnida</taxon>
        <taxon>Araneae</taxon>
        <taxon>Araneomorphae</taxon>
        <taxon>Entelegynae</taxon>
        <taxon>Araneoidea</taxon>
        <taxon>Araneidae</taxon>
        <taxon>Caerostris</taxon>
    </lineage>
</organism>
<sequence length="89" mass="9673">MTPTEEKKAKLDRSHNGERVTEVAVFYSTNEATIGILSKTNVDSVRKRVAAGSSTSLSTASHVRDAAMENMEKAFIISPEGNHSYVDSN</sequence>